<feature type="region of interest" description="Disordered" evidence="1">
    <location>
        <begin position="349"/>
        <end position="375"/>
    </location>
</feature>
<dbReference type="Pfam" id="PF22486">
    <property type="entry name" value="MATH_2"/>
    <property type="match status" value="1"/>
</dbReference>
<dbReference type="InterPro" id="IPR008974">
    <property type="entry name" value="TRAF-like"/>
</dbReference>
<feature type="region of interest" description="Disordered" evidence="1">
    <location>
        <begin position="729"/>
        <end position="784"/>
    </location>
</feature>
<feature type="compositionally biased region" description="Basic and acidic residues" evidence="1">
    <location>
        <begin position="350"/>
        <end position="375"/>
    </location>
</feature>
<keyword evidence="4" id="KW-1185">Reference proteome</keyword>
<feature type="compositionally biased region" description="Low complexity" evidence="1">
    <location>
        <begin position="700"/>
        <end position="710"/>
    </location>
</feature>
<feature type="compositionally biased region" description="Basic residues" evidence="1">
    <location>
        <begin position="444"/>
        <end position="461"/>
    </location>
</feature>
<feature type="region of interest" description="Disordered" evidence="1">
    <location>
        <begin position="437"/>
        <end position="484"/>
    </location>
</feature>
<evidence type="ECO:0000313" key="3">
    <source>
        <dbReference type="EMBL" id="KZV53687.1"/>
    </source>
</evidence>
<dbReference type="Gene3D" id="2.60.210.10">
    <property type="entry name" value="Apoptosis, Tumor Necrosis Factor Receptor Associated Protein 2, Chain A"/>
    <property type="match status" value="1"/>
</dbReference>
<proteinExistence type="predicted"/>
<gene>
    <name evidence="3" type="ORF">F511_27432</name>
</gene>
<dbReference type="EMBL" id="KQ990088">
    <property type="protein sequence ID" value="KZV53687.1"/>
    <property type="molecule type" value="Genomic_DNA"/>
</dbReference>
<feature type="domain" description="MATH" evidence="2">
    <location>
        <begin position="67"/>
        <end position="189"/>
    </location>
</feature>
<dbReference type="CDD" id="cd00121">
    <property type="entry name" value="MATH"/>
    <property type="match status" value="1"/>
</dbReference>
<evidence type="ECO:0000313" key="4">
    <source>
        <dbReference type="Proteomes" id="UP000250235"/>
    </source>
</evidence>
<dbReference type="SMART" id="SM00061">
    <property type="entry name" value="MATH"/>
    <property type="match status" value="1"/>
</dbReference>
<dbReference type="InterPro" id="IPR002083">
    <property type="entry name" value="MATH/TRAF_dom"/>
</dbReference>
<dbReference type="OrthoDB" id="660257at2759"/>
<feature type="region of interest" description="Disordered" evidence="1">
    <location>
        <begin position="505"/>
        <end position="617"/>
    </location>
</feature>
<dbReference type="AlphaFoldDB" id="A0A2Z7D4I9"/>
<protein>
    <submittedName>
        <fullName evidence="3">MATH domain-containing protein</fullName>
    </submittedName>
</protein>
<feature type="compositionally biased region" description="Basic and acidic residues" evidence="1">
    <location>
        <begin position="674"/>
        <end position="689"/>
    </location>
</feature>
<reference evidence="3 4" key="1">
    <citation type="journal article" date="2015" name="Proc. Natl. Acad. Sci. U.S.A.">
        <title>The resurrection genome of Boea hygrometrica: A blueprint for survival of dehydration.</title>
        <authorList>
            <person name="Xiao L."/>
            <person name="Yang G."/>
            <person name="Zhang L."/>
            <person name="Yang X."/>
            <person name="Zhao S."/>
            <person name="Ji Z."/>
            <person name="Zhou Q."/>
            <person name="Hu M."/>
            <person name="Wang Y."/>
            <person name="Chen M."/>
            <person name="Xu Y."/>
            <person name="Jin H."/>
            <person name="Xiao X."/>
            <person name="Hu G."/>
            <person name="Bao F."/>
            <person name="Hu Y."/>
            <person name="Wan P."/>
            <person name="Li L."/>
            <person name="Deng X."/>
            <person name="Kuang T."/>
            <person name="Xiang C."/>
            <person name="Zhu J.K."/>
            <person name="Oliver M.J."/>
            <person name="He Y."/>
        </authorList>
    </citation>
    <scope>NUCLEOTIDE SEQUENCE [LARGE SCALE GENOMIC DNA]</scope>
    <source>
        <strain evidence="4">cv. XS01</strain>
    </source>
</reference>
<accession>A0A2Z7D4I9</accession>
<sequence>MAGVATEEFGVGRSFEEAANGHQLCQTGEALVELRSSDHIENGTPSTSPPYWDSDDVDGGSKPSELYGKHTWKIDKFSQVNKRELRSNAFEVGGHKWYILIYPQGCDVCNHLSFFLCVANHDKLLPGWSHLAQFTIAVVNKDPKKSKYSDTLHRFWKKEHDWGWKKFMELSKVMDGFIDADTLVIKAQVQVIRERADRPFRCLDCQYRRELVRVYVTNVETICRRFVEECRGKIVNLIKDKARWSSFRAFWLGMDQTSRCCMSQEKADTILKVIVKHFFIEKEVTSTLVMDSLYSGLRALKGQAKGKKIMGEYLEMEHLLVPFSCIEKEMLALVDDMLPLLERVAVEPLPSKDEKGPQNRTKDAAAGEEFNKDSIQSDERRLTELGRRTIEIFVLVHIFSKIEVAYQEAVSLKRQEELIREEEAAWLADIEQKMKGGALDKEKKSKKKQGKQKRTTRRGKDKLRDDKPESNALEKVGEDYHTAEKEDILNSEPATILETLDAVEDVSDASDSADCVPELLQPNSADREESPVNWETNISGVHPPSEGSSGENSGLSRAQNGVEGCSLSVVDDSSSTSSTESIPSIVTSLPHSGNSRVSNNNKLQKESTRARNHRRKITSDTTHWVNEELSEPFDRVRDRVQLDEASQSSKTFESNYKVPVRSLPDNVHLTGQKVGKEEVNRNLSDKNTIEVDSDQTAYARSPPRSPSISFSSIATSKLESELRVMNHPIVAKKPLSESGKQVDRTTSVSNSDENTTSSQSDNQKFATPKHSENPSGNQVSVESEKAPLQYTRVAPDKSSMPQVPVMSRPLSAYIFPAPRPAAVPVASVVQTTSTLARSVSATGRLGPEATACATQIYIPQSYRNAIIGSQITGNSSTYMQNHSSSSVTNAPLFLTQSSEIMDSISIGPRFPFGTLNHQDILQNRPPWMETPQVDNSRKLTGDHAQLLNEIPRYDLYSPVRRRAQDHLSELPASTSGRQNHVSVDEFPHIDIINELLDDEHGIGMGYQSFKQGRHSINRQFSLPNYHHGMSSSQVLSSGLCRFERTRSYLDDGFQHGYGSFTGNPYHPIQHIRLHTGPRPYLNGHIDGLTHNQWQISGDMPCSTISNGEIDGYPYHVLDFPNHTIGISGYSVFRPSDGL</sequence>
<dbReference type="SUPFAM" id="SSF49599">
    <property type="entry name" value="TRAF domain-like"/>
    <property type="match status" value="1"/>
</dbReference>
<feature type="compositionally biased region" description="Low complexity" evidence="1">
    <location>
        <begin position="566"/>
        <end position="588"/>
    </location>
</feature>
<dbReference type="InterPro" id="IPR055327">
    <property type="entry name" value="TRAF1A/B"/>
</dbReference>
<feature type="compositionally biased region" description="Low complexity" evidence="1">
    <location>
        <begin position="545"/>
        <end position="556"/>
    </location>
</feature>
<dbReference type="PANTHER" id="PTHR47477">
    <property type="entry name" value="TNF RECEPTOR-ASSOCIATED FACTOR HOMOLOG 1A"/>
    <property type="match status" value="1"/>
</dbReference>
<dbReference type="Proteomes" id="UP000250235">
    <property type="component" value="Unassembled WGS sequence"/>
</dbReference>
<dbReference type="PANTHER" id="PTHR47477:SF8">
    <property type="entry name" value="TNF RECEPTOR-ASSOCIATED FACTOR HOMOLOG 1A"/>
    <property type="match status" value="1"/>
</dbReference>
<organism evidence="3 4">
    <name type="scientific">Dorcoceras hygrometricum</name>
    <dbReference type="NCBI Taxonomy" id="472368"/>
    <lineage>
        <taxon>Eukaryota</taxon>
        <taxon>Viridiplantae</taxon>
        <taxon>Streptophyta</taxon>
        <taxon>Embryophyta</taxon>
        <taxon>Tracheophyta</taxon>
        <taxon>Spermatophyta</taxon>
        <taxon>Magnoliopsida</taxon>
        <taxon>eudicotyledons</taxon>
        <taxon>Gunneridae</taxon>
        <taxon>Pentapetalae</taxon>
        <taxon>asterids</taxon>
        <taxon>lamiids</taxon>
        <taxon>Lamiales</taxon>
        <taxon>Gesneriaceae</taxon>
        <taxon>Didymocarpoideae</taxon>
        <taxon>Trichosporeae</taxon>
        <taxon>Loxocarpinae</taxon>
        <taxon>Dorcoceras</taxon>
    </lineage>
</organism>
<feature type="compositionally biased region" description="Polar residues" evidence="1">
    <location>
        <begin position="589"/>
        <end position="602"/>
    </location>
</feature>
<feature type="region of interest" description="Disordered" evidence="1">
    <location>
        <begin position="669"/>
        <end position="710"/>
    </location>
</feature>
<evidence type="ECO:0000256" key="1">
    <source>
        <dbReference type="SAM" id="MobiDB-lite"/>
    </source>
</evidence>
<feature type="compositionally biased region" description="Basic and acidic residues" evidence="1">
    <location>
        <begin position="475"/>
        <end position="484"/>
    </location>
</feature>
<name>A0A2Z7D4I9_9LAMI</name>
<feature type="compositionally biased region" description="Polar residues" evidence="1">
    <location>
        <begin position="744"/>
        <end position="765"/>
    </location>
</feature>
<dbReference type="PROSITE" id="PS50144">
    <property type="entry name" value="MATH"/>
    <property type="match status" value="1"/>
</dbReference>
<evidence type="ECO:0000259" key="2">
    <source>
        <dbReference type="PROSITE" id="PS50144"/>
    </source>
</evidence>